<keyword evidence="2" id="KW-1185">Reference proteome</keyword>
<evidence type="ECO:0000313" key="2">
    <source>
        <dbReference type="Proteomes" id="UP000188219"/>
    </source>
</evidence>
<dbReference type="RefSeq" id="WP_077402752.1">
    <property type="nucleotide sequence ID" value="NZ_CP019650.1"/>
</dbReference>
<gene>
    <name evidence="1" type="ORF">Mag101_07140</name>
</gene>
<reference evidence="1" key="1">
    <citation type="submission" date="2017-02" db="EMBL/GenBank/DDBJ databases">
        <title>Genome of Microbulbifer agarilyticus GP101.</title>
        <authorList>
            <person name="Jung J."/>
            <person name="Bae S.S."/>
            <person name="Baek K."/>
        </authorList>
    </citation>
    <scope>NUCLEOTIDE SEQUENCE [LARGE SCALE GENOMIC DNA]</scope>
    <source>
        <strain evidence="1">GP101</strain>
    </source>
</reference>
<dbReference type="EMBL" id="CP019650">
    <property type="protein sequence ID" value="AQQ67436.1"/>
    <property type="molecule type" value="Genomic_DNA"/>
</dbReference>
<name>A0A1Q2M454_9GAMM</name>
<evidence type="ECO:0000313" key="1">
    <source>
        <dbReference type="EMBL" id="AQQ67436.1"/>
    </source>
</evidence>
<dbReference type="KEGG" id="maga:Mag101_07140"/>
<dbReference type="AlphaFoldDB" id="A0A1Q2M454"/>
<organism evidence="1 2">
    <name type="scientific">Microbulbifer agarilyticus</name>
    <dbReference type="NCBI Taxonomy" id="260552"/>
    <lineage>
        <taxon>Bacteria</taxon>
        <taxon>Pseudomonadati</taxon>
        <taxon>Pseudomonadota</taxon>
        <taxon>Gammaproteobacteria</taxon>
        <taxon>Cellvibrionales</taxon>
        <taxon>Microbulbiferaceae</taxon>
        <taxon>Microbulbifer</taxon>
    </lineage>
</organism>
<accession>A0A1Q2M454</accession>
<sequence length="92" mass="10046">MRLLFRFSIPVQKGNECASDGSMALAIKDLVEKTKPEAAYFHLDSGCRAGTLVFDAKDPSQLPAINEPLFAKLNAAIDIQPVVDLDELLTKI</sequence>
<dbReference type="Proteomes" id="UP000188219">
    <property type="component" value="Chromosome"/>
</dbReference>
<protein>
    <submittedName>
        <fullName evidence="1">Uncharacterized protein</fullName>
    </submittedName>
</protein>
<dbReference type="STRING" id="260552.Mag101_07140"/>
<dbReference type="OrthoDB" id="120749at2"/>
<proteinExistence type="predicted"/>